<feature type="region of interest" description="Disordered" evidence="6">
    <location>
        <begin position="109"/>
        <end position="137"/>
    </location>
</feature>
<dbReference type="PANTHER" id="PTHR42839">
    <property type="entry name" value="ISOCHORISMATE SYNTHASE ENTC"/>
    <property type="match status" value="1"/>
</dbReference>
<evidence type="ECO:0000313" key="8">
    <source>
        <dbReference type="EMBL" id="MBB1087868.1"/>
    </source>
</evidence>
<accession>A0A7W3U2S7</accession>
<dbReference type="GO" id="GO:0008909">
    <property type="term" value="F:isochorismate synthase activity"/>
    <property type="evidence" value="ECO:0007669"/>
    <property type="project" value="UniProtKB-EC"/>
</dbReference>
<organism evidence="8 9">
    <name type="scientific">Marilutibacter penaei</name>
    <dbReference type="NCBI Taxonomy" id="2759900"/>
    <lineage>
        <taxon>Bacteria</taxon>
        <taxon>Pseudomonadati</taxon>
        <taxon>Pseudomonadota</taxon>
        <taxon>Gammaproteobacteria</taxon>
        <taxon>Lysobacterales</taxon>
        <taxon>Lysobacteraceae</taxon>
        <taxon>Marilutibacter</taxon>
    </lineage>
</organism>
<dbReference type="EC" id="5.4.4.2" evidence="3"/>
<evidence type="ECO:0000256" key="3">
    <source>
        <dbReference type="ARBA" id="ARBA00012824"/>
    </source>
</evidence>
<gene>
    <name evidence="8" type="ORF">H4F99_05115</name>
</gene>
<name>A0A7W3U2S7_9GAMM</name>
<dbReference type="InterPro" id="IPR015890">
    <property type="entry name" value="Chorismate_C"/>
</dbReference>
<dbReference type="SUPFAM" id="SSF56322">
    <property type="entry name" value="ADC synthase"/>
    <property type="match status" value="1"/>
</dbReference>
<evidence type="ECO:0000256" key="1">
    <source>
        <dbReference type="ARBA" id="ARBA00000799"/>
    </source>
</evidence>
<reference evidence="8 9" key="1">
    <citation type="submission" date="2020-07" db="EMBL/GenBank/DDBJ databases">
        <authorList>
            <person name="Xu S."/>
            <person name="Li A."/>
        </authorList>
    </citation>
    <scope>NUCLEOTIDE SEQUENCE [LARGE SCALE GENOMIC DNA]</scope>
    <source>
        <strain evidence="8 9">SG-8</strain>
    </source>
</reference>
<dbReference type="PANTHER" id="PTHR42839:SF2">
    <property type="entry name" value="ISOCHORISMATE SYNTHASE ENTC"/>
    <property type="match status" value="1"/>
</dbReference>
<comment type="similarity">
    <text evidence="2">Belongs to the isochorismate synthase family.</text>
</comment>
<proteinExistence type="inferred from homology"/>
<sequence>MADPSLAFAAPLTAPGSGVHGLDETGLLDAWREGDALFSSPRQQLHCRGVRERLQRAADAGLADAAEYLLAHHAEASDDRIPLLGAVPFDTAVPARLWLPRQAVYASGHARHAGRPRTPAAARGMPRRVHAQPSTAGYERAVSRALERIGRGKLGKVVMSRCLRFSTRAEVAGLVAALLARDPSGYTFAVDADAGEGRRHLVGTSPELLLRKHGNRVVSNPLAGSTPRSADPDEDARRARALLVSDKDRHEHALVVDAVAAALSPWCQALHVPPAPSLVATPTLWHLSTRVEGTLVDAATSALRLALALHPTPAVCGHPTPAARALIRELEGYDRDLFTGLVGWCDTHGDGEWAVTIRCALVEPDCTTLYAGAGVVAGSCPRAELAETSAKLGTMLAALGLPPLAEDLA</sequence>
<evidence type="ECO:0000259" key="7">
    <source>
        <dbReference type="Pfam" id="PF00425"/>
    </source>
</evidence>
<dbReference type="AlphaFoldDB" id="A0A7W3U2S7"/>
<protein>
    <recommendedName>
        <fullName evidence="3">isochorismate synthase</fullName>
        <ecNumber evidence="3">5.4.4.2</ecNumber>
    </recommendedName>
    <alternativeName>
        <fullName evidence="5">Isochorismate mutase</fullName>
    </alternativeName>
</protein>
<evidence type="ECO:0000256" key="5">
    <source>
        <dbReference type="ARBA" id="ARBA00041564"/>
    </source>
</evidence>
<evidence type="ECO:0000313" key="9">
    <source>
        <dbReference type="Proteomes" id="UP000552587"/>
    </source>
</evidence>
<dbReference type="Proteomes" id="UP000552587">
    <property type="component" value="Unassembled WGS sequence"/>
</dbReference>
<feature type="domain" description="Chorismate-utilising enzyme C-terminal" evidence="7">
    <location>
        <begin position="136"/>
        <end position="391"/>
    </location>
</feature>
<dbReference type="InterPro" id="IPR005801">
    <property type="entry name" value="ADC_synthase"/>
</dbReference>
<dbReference type="Gene3D" id="3.60.120.10">
    <property type="entry name" value="Anthranilate synthase"/>
    <property type="match status" value="1"/>
</dbReference>
<keyword evidence="4 8" id="KW-0413">Isomerase</keyword>
<dbReference type="NCBIfam" id="TIGR00543">
    <property type="entry name" value="isochor_syn"/>
    <property type="match status" value="1"/>
</dbReference>
<dbReference type="Pfam" id="PF00425">
    <property type="entry name" value="Chorismate_bind"/>
    <property type="match status" value="1"/>
</dbReference>
<dbReference type="InterPro" id="IPR004561">
    <property type="entry name" value="IsoChor_synthase"/>
</dbReference>
<dbReference type="EMBL" id="JACHTE010000003">
    <property type="protein sequence ID" value="MBB1087868.1"/>
    <property type="molecule type" value="Genomic_DNA"/>
</dbReference>
<dbReference type="GO" id="GO:0009697">
    <property type="term" value="P:salicylic acid biosynthetic process"/>
    <property type="evidence" value="ECO:0007669"/>
    <property type="project" value="TreeGrafter"/>
</dbReference>
<evidence type="ECO:0000256" key="6">
    <source>
        <dbReference type="SAM" id="MobiDB-lite"/>
    </source>
</evidence>
<evidence type="ECO:0000256" key="4">
    <source>
        <dbReference type="ARBA" id="ARBA00023235"/>
    </source>
</evidence>
<dbReference type="RefSeq" id="WP_182668654.1">
    <property type="nucleotide sequence ID" value="NZ_JACHTE010000003.1"/>
</dbReference>
<comment type="catalytic activity">
    <reaction evidence="1">
        <text>chorismate = isochorismate</text>
        <dbReference type="Rhea" id="RHEA:18985"/>
        <dbReference type="ChEBI" id="CHEBI:29748"/>
        <dbReference type="ChEBI" id="CHEBI:29780"/>
        <dbReference type="EC" id="5.4.4.2"/>
    </reaction>
</comment>
<comment type="caution">
    <text evidence="8">The sequence shown here is derived from an EMBL/GenBank/DDBJ whole genome shotgun (WGS) entry which is preliminary data.</text>
</comment>
<evidence type="ECO:0000256" key="2">
    <source>
        <dbReference type="ARBA" id="ARBA00005297"/>
    </source>
</evidence>
<keyword evidence="9" id="KW-1185">Reference proteome</keyword>